<accession>A0A8S3YPF5</accession>
<dbReference type="SMART" id="SM00129">
    <property type="entry name" value="KISc"/>
    <property type="match status" value="1"/>
</dbReference>
<dbReference type="InterPro" id="IPR027640">
    <property type="entry name" value="Kinesin-like_fam"/>
</dbReference>
<dbReference type="Pfam" id="PF00225">
    <property type="entry name" value="Kinesin"/>
    <property type="match status" value="1"/>
</dbReference>
<dbReference type="InterPro" id="IPR036961">
    <property type="entry name" value="Kinesin_motor_dom_sf"/>
</dbReference>
<feature type="compositionally biased region" description="Basic and acidic residues" evidence="9">
    <location>
        <begin position="579"/>
        <end position="590"/>
    </location>
</feature>
<dbReference type="GO" id="GO:0005874">
    <property type="term" value="C:microtubule"/>
    <property type="evidence" value="ECO:0007669"/>
    <property type="project" value="UniProtKB-KW"/>
</dbReference>
<dbReference type="InterPro" id="IPR019821">
    <property type="entry name" value="Kinesin_motor_CS"/>
</dbReference>
<organism evidence="11 12">
    <name type="scientific">Candidula unifasciata</name>
    <dbReference type="NCBI Taxonomy" id="100452"/>
    <lineage>
        <taxon>Eukaryota</taxon>
        <taxon>Metazoa</taxon>
        <taxon>Spiralia</taxon>
        <taxon>Lophotrochozoa</taxon>
        <taxon>Mollusca</taxon>
        <taxon>Gastropoda</taxon>
        <taxon>Heterobranchia</taxon>
        <taxon>Euthyneura</taxon>
        <taxon>Panpulmonata</taxon>
        <taxon>Eupulmonata</taxon>
        <taxon>Stylommatophora</taxon>
        <taxon>Helicina</taxon>
        <taxon>Helicoidea</taxon>
        <taxon>Geomitridae</taxon>
        <taxon>Candidula</taxon>
    </lineage>
</organism>
<feature type="compositionally biased region" description="Polar residues" evidence="9">
    <location>
        <begin position="826"/>
        <end position="843"/>
    </location>
</feature>
<reference evidence="11" key="1">
    <citation type="submission" date="2021-04" db="EMBL/GenBank/DDBJ databases">
        <authorList>
            <consortium name="Molecular Ecology Group"/>
        </authorList>
    </citation>
    <scope>NUCLEOTIDE SEQUENCE</scope>
</reference>
<keyword evidence="7" id="KW-0963">Cytoplasm</keyword>
<feature type="compositionally biased region" description="Basic and acidic residues" evidence="9">
    <location>
        <begin position="599"/>
        <end position="609"/>
    </location>
</feature>
<keyword evidence="7" id="KW-0206">Cytoskeleton</keyword>
<evidence type="ECO:0000256" key="2">
    <source>
        <dbReference type="ARBA" id="ARBA00022701"/>
    </source>
</evidence>
<dbReference type="GO" id="GO:0007018">
    <property type="term" value="P:microtubule-based movement"/>
    <property type="evidence" value="ECO:0007669"/>
    <property type="project" value="InterPro"/>
</dbReference>
<dbReference type="AlphaFoldDB" id="A0A8S3YPF5"/>
<feature type="region of interest" description="Disordered" evidence="9">
    <location>
        <begin position="761"/>
        <end position="781"/>
    </location>
</feature>
<dbReference type="InterPro" id="IPR001752">
    <property type="entry name" value="Kinesin_motor_dom"/>
</dbReference>
<feature type="region of interest" description="Disordered" evidence="9">
    <location>
        <begin position="288"/>
        <end position="328"/>
    </location>
</feature>
<feature type="region of interest" description="Disordered" evidence="9">
    <location>
        <begin position="565"/>
        <end position="618"/>
    </location>
</feature>
<keyword evidence="12" id="KW-1185">Reference proteome</keyword>
<dbReference type="Gene3D" id="3.40.850.10">
    <property type="entry name" value="Kinesin motor domain"/>
    <property type="match status" value="1"/>
</dbReference>
<dbReference type="PANTHER" id="PTHR47968">
    <property type="entry name" value="CENTROMERE PROTEIN E"/>
    <property type="match status" value="1"/>
</dbReference>
<evidence type="ECO:0000256" key="4">
    <source>
        <dbReference type="ARBA" id="ARBA00022840"/>
    </source>
</evidence>
<feature type="region of interest" description="Disordered" evidence="9">
    <location>
        <begin position="495"/>
        <end position="533"/>
    </location>
</feature>
<dbReference type="PROSITE" id="PS50067">
    <property type="entry name" value="KINESIN_MOTOR_2"/>
    <property type="match status" value="1"/>
</dbReference>
<evidence type="ECO:0000313" key="11">
    <source>
        <dbReference type="EMBL" id="CAG5118969.1"/>
    </source>
</evidence>
<keyword evidence="3 8" id="KW-0547">Nucleotide-binding</keyword>
<keyword evidence="5" id="KW-0175">Coiled coil</keyword>
<dbReference type="PROSITE" id="PS00411">
    <property type="entry name" value="KINESIN_MOTOR_1"/>
    <property type="match status" value="1"/>
</dbReference>
<feature type="region of interest" description="Disordered" evidence="9">
    <location>
        <begin position="816"/>
        <end position="843"/>
    </location>
</feature>
<keyword evidence="6 8" id="KW-0505">Motor protein</keyword>
<protein>
    <recommendedName>
        <fullName evidence="10">Kinesin motor domain-containing protein</fullName>
    </recommendedName>
</protein>
<evidence type="ECO:0000256" key="7">
    <source>
        <dbReference type="ARBA" id="ARBA00023212"/>
    </source>
</evidence>
<comment type="similarity">
    <text evidence="8">Belongs to the TRAFAC class myosin-kinesin ATPase superfamily. Kinesin family.</text>
</comment>
<keyword evidence="2" id="KW-0493">Microtubule</keyword>
<evidence type="ECO:0000259" key="10">
    <source>
        <dbReference type="PROSITE" id="PS50067"/>
    </source>
</evidence>
<feature type="domain" description="Kinesin motor" evidence="10">
    <location>
        <begin position="3"/>
        <end position="382"/>
    </location>
</feature>
<feature type="binding site" evidence="8">
    <location>
        <begin position="93"/>
        <end position="100"/>
    </location>
    <ligand>
        <name>ATP</name>
        <dbReference type="ChEBI" id="CHEBI:30616"/>
    </ligand>
</feature>
<comment type="caution">
    <text evidence="11">The sequence shown here is derived from an EMBL/GenBank/DDBJ whole genome shotgun (WGS) entry which is preliminary data.</text>
</comment>
<dbReference type="Proteomes" id="UP000678393">
    <property type="component" value="Unassembled WGS sequence"/>
</dbReference>
<evidence type="ECO:0000256" key="5">
    <source>
        <dbReference type="ARBA" id="ARBA00023054"/>
    </source>
</evidence>
<evidence type="ECO:0000313" key="12">
    <source>
        <dbReference type="Proteomes" id="UP000678393"/>
    </source>
</evidence>
<dbReference type="GO" id="GO:0008017">
    <property type="term" value="F:microtubule binding"/>
    <property type="evidence" value="ECO:0007669"/>
    <property type="project" value="InterPro"/>
</dbReference>
<evidence type="ECO:0000256" key="6">
    <source>
        <dbReference type="ARBA" id="ARBA00023175"/>
    </source>
</evidence>
<sequence length="1228" mass="138019">MAQIKTYARLKPTKKPYSGYEISRNILTVHIPDNRDVLVLGSHQAVRSNLSYDIVFTDIFRPEATQEDVFDGVAKGIIQSFLNGYNGTIFAYGQTGTGKTYTVEGNSTNYNTRGLSTRALSMIYQQLENRMDDHITVCLSYLEIYQEVAYDLLNPISRSSLPLAPFAKVTVVEGPRGSCIFRGLSLHLAANEEIAQMLLLQGQANRKVAETPVNQRSSRSHAVFTVYLQVRKHDSDVLLNSKLHLVDLAGSERVSKTGVDGQQLTEAKSINLSLHHLETVIIALQTDRSTSSSSTAGGDRSRIDNPPSQSRSNTSFMSGPSSDSGTKPYKYVPYRNSLLTMVLKDSLGGNCLTAMIATISMEPENLGESISTCRFAQRVARIANNARRNEEVDDKTVIKRLKHKVANLEHELSVLRSKGMSESTITDDDLLTVLTEDDRTTCAKIMEGFLQGAIADPVDAGIYDQSRFRECLKLLKRQYLHSLSSNSPQLQTAQQLQQQQSRQVVVDHPSEAGHQLQPNNPHRDSGDHNMSDVTQTDSSILFSQQRPAVGSASLLQLQASSDAMLSSEDRTLGAVNTSDVDKKSNEHDQYVETCGNDTSRPHYDRQNTKDHKKHGSQKLSLLEQEQALKQEHLAQMSQDILMQELLAAENNLRLKLQVVEEQVAEQHAYVTQLRHNQVDVAQIAREQLVEQHLLKRQAKFRAKLSKLLDNKAKLQYTLASGRELSAPVYPAFNRSSVEDKFNQFKQGKGCHNWQLSDALKSEGNDQYKESSSKLDRDRLAQKSRHLDKEITIQEKIREHKQKLKQQQEGPIFEFNVEHRDNPPETQPTQNSRSIDSNRSQRGSSCPCSCVNSYLEGSLVVEAESTHNENKTCPSNASSKTVLHLKEPSFPEVTRAAEQQGKYFKEYVFSGNLDKAFDDYRQGKYSGSKAGEVSKRYESGGAYSVRNTISPYQHSLNSLNSPVFLTKGDITDNATQKNQSALVDFHHMNEAKPVEVRSFHDPHHSHKFALDDMPAECMNLSNPMTGVTDNNKNNSFLQLVNNGKHQLMQSIDYNCNAHCYNCNWTDMDTEKQCLASCFERQIQMFTEVSFETVFHTSSRISLEQRHLFHDNGEVVTKQPESGAAPEVQTQYTRNQKGPATKHICLLGRTSNEIAKKALEQSNEELKDSVNLLKFVPNSNHKNINLPACLHVRKCEENVKTSGKKQNRNTPTREFQSDPMEKRKGIDFNI</sequence>
<dbReference type="PRINTS" id="PR00380">
    <property type="entry name" value="KINESINHEAVY"/>
</dbReference>
<dbReference type="InterPro" id="IPR027417">
    <property type="entry name" value="P-loop_NTPase"/>
</dbReference>
<dbReference type="EMBL" id="CAJHNH020000637">
    <property type="protein sequence ID" value="CAG5118969.1"/>
    <property type="molecule type" value="Genomic_DNA"/>
</dbReference>
<dbReference type="SUPFAM" id="SSF52540">
    <property type="entry name" value="P-loop containing nucleoside triphosphate hydrolases"/>
    <property type="match status" value="1"/>
</dbReference>
<proteinExistence type="inferred from homology"/>
<dbReference type="OrthoDB" id="3176171at2759"/>
<dbReference type="GO" id="GO:0005524">
    <property type="term" value="F:ATP binding"/>
    <property type="evidence" value="ECO:0007669"/>
    <property type="project" value="UniProtKB-UniRule"/>
</dbReference>
<keyword evidence="4 8" id="KW-0067">ATP-binding</keyword>
<evidence type="ECO:0000256" key="9">
    <source>
        <dbReference type="SAM" id="MobiDB-lite"/>
    </source>
</evidence>
<evidence type="ECO:0000256" key="8">
    <source>
        <dbReference type="PROSITE-ProRule" id="PRU00283"/>
    </source>
</evidence>
<evidence type="ECO:0000256" key="3">
    <source>
        <dbReference type="ARBA" id="ARBA00022741"/>
    </source>
</evidence>
<feature type="region of interest" description="Disordered" evidence="9">
    <location>
        <begin position="1196"/>
        <end position="1228"/>
    </location>
</feature>
<feature type="compositionally biased region" description="Basic and acidic residues" evidence="9">
    <location>
        <begin position="521"/>
        <end position="530"/>
    </location>
</feature>
<dbReference type="GO" id="GO:0003777">
    <property type="term" value="F:microtubule motor activity"/>
    <property type="evidence" value="ECO:0007669"/>
    <property type="project" value="InterPro"/>
</dbReference>
<name>A0A8S3YPF5_9EUPU</name>
<evidence type="ECO:0000256" key="1">
    <source>
        <dbReference type="ARBA" id="ARBA00004245"/>
    </source>
</evidence>
<gene>
    <name evidence="11" type="ORF">CUNI_LOCUS4527</name>
</gene>
<feature type="compositionally biased region" description="Basic and acidic residues" evidence="9">
    <location>
        <begin position="1213"/>
        <end position="1228"/>
    </location>
</feature>
<comment type="subcellular location">
    <subcellularLocation>
        <location evidence="1">Cytoplasm</location>
        <location evidence="1">Cytoskeleton</location>
    </subcellularLocation>
</comment>
<feature type="compositionally biased region" description="Polar residues" evidence="9">
    <location>
        <begin position="306"/>
        <end position="325"/>
    </location>
</feature>
<dbReference type="PANTHER" id="PTHR47968:SF36">
    <property type="entry name" value="KINESIN HEAVY CHAIN ISOFORM X1"/>
    <property type="match status" value="1"/>
</dbReference>